<dbReference type="NCBIfam" id="TIGR04183">
    <property type="entry name" value="Por_Secre_tail"/>
    <property type="match status" value="1"/>
</dbReference>
<protein>
    <submittedName>
        <fullName evidence="4">Endonuclease I</fullName>
    </submittedName>
</protein>
<evidence type="ECO:0000313" key="5">
    <source>
        <dbReference type="Proteomes" id="UP000014962"/>
    </source>
</evidence>
<dbReference type="GO" id="GO:0004519">
    <property type="term" value="F:endonuclease activity"/>
    <property type="evidence" value="ECO:0007669"/>
    <property type="project" value="UniProtKB-KW"/>
</dbReference>
<comment type="caution">
    <text evidence="4">The sequence shown here is derived from an EMBL/GenBank/DDBJ whole genome shotgun (WGS) entry which is preliminary data.</text>
</comment>
<gene>
    <name evidence="4" type="ORF">ADIWIN_2288</name>
</gene>
<sequence length="273" mass="29845">MKKTLLVLFLVPLFSFGQNLFSEDFEVIIDLSAEGWTLYNDGNIPQSGYSPIITDAWSIVDWEAEEGNFAAATTSWFTVPASADRWLVTPGIAIPEGANATLSFKIRSHDVEPWADGYTLKISTGTASKADLSTDLLVVAAAENDLLENVTTTTVDLSSYNGETIFLAWVNTHTDGNLLSLDDILIDGVLSVSDFSKVATAIYPNPTNSEFKIDLVNLNDSNNFDISIIDISGRLLKKYNVQDSYDISDLSTGTYIVKITDGANSYTQQLVKK</sequence>
<keyword evidence="5" id="KW-1185">Reference proteome</keyword>
<proteinExistence type="predicted"/>
<dbReference type="RefSeq" id="WP_020895200.1">
    <property type="nucleotide sequence ID" value="NZ_ATMR01000102.1"/>
</dbReference>
<organism evidence="4 5">
    <name type="scientific">Winogradskyella psychrotolerans RS-3</name>
    <dbReference type="NCBI Taxonomy" id="641526"/>
    <lineage>
        <taxon>Bacteria</taxon>
        <taxon>Pseudomonadati</taxon>
        <taxon>Bacteroidota</taxon>
        <taxon>Flavobacteriia</taxon>
        <taxon>Flavobacteriales</taxon>
        <taxon>Flavobacteriaceae</taxon>
        <taxon>Winogradskyella</taxon>
    </lineage>
</organism>
<dbReference type="STRING" id="641526.ADIWIN_2288"/>
<evidence type="ECO:0000313" key="4">
    <source>
        <dbReference type="EMBL" id="EPR72675.1"/>
    </source>
</evidence>
<keyword evidence="4" id="KW-0378">Hydrolase</keyword>
<evidence type="ECO:0000256" key="2">
    <source>
        <dbReference type="SAM" id="SignalP"/>
    </source>
</evidence>
<dbReference type="Gene3D" id="2.60.120.200">
    <property type="match status" value="1"/>
</dbReference>
<reference evidence="4 5" key="1">
    <citation type="journal article" date="2013" name="Genome Announc.">
        <title>Draft Genome Sequence of Winogradskyella psychrotolerans RS-3T, Isolated from the Marine Transect of Kongsfjorden, Ny-Alesund, Svalbard, Arctic Ocean.</title>
        <authorList>
            <person name="Kumar Pinnaka A."/>
            <person name="Ara S."/>
            <person name="Singh A."/>
            <person name="Shivaji S."/>
        </authorList>
    </citation>
    <scope>NUCLEOTIDE SEQUENCE [LARGE SCALE GENOMIC DNA]</scope>
    <source>
        <strain evidence="4 5">RS-3</strain>
    </source>
</reference>
<keyword evidence="4" id="KW-0255">Endonuclease</keyword>
<name>S7VR39_9FLAO</name>
<feature type="chain" id="PRO_5004545666" evidence="2">
    <location>
        <begin position="18"/>
        <end position="273"/>
    </location>
</feature>
<dbReference type="Proteomes" id="UP000014962">
    <property type="component" value="Unassembled WGS sequence"/>
</dbReference>
<dbReference type="eggNOG" id="COG1404">
    <property type="taxonomic scope" value="Bacteria"/>
</dbReference>
<dbReference type="EMBL" id="ATMR01000102">
    <property type="protein sequence ID" value="EPR72675.1"/>
    <property type="molecule type" value="Genomic_DNA"/>
</dbReference>
<dbReference type="Pfam" id="PF18962">
    <property type="entry name" value="Por_Secre_tail"/>
    <property type="match status" value="1"/>
</dbReference>
<accession>S7VR39</accession>
<keyword evidence="1 2" id="KW-0732">Signal</keyword>
<dbReference type="OrthoDB" id="951108at2"/>
<evidence type="ECO:0000256" key="1">
    <source>
        <dbReference type="ARBA" id="ARBA00022729"/>
    </source>
</evidence>
<keyword evidence="4" id="KW-0540">Nuclease</keyword>
<dbReference type="InterPro" id="IPR026444">
    <property type="entry name" value="Secre_tail"/>
</dbReference>
<dbReference type="AlphaFoldDB" id="S7VR39"/>
<dbReference type="NCBIfam" id="NF038128">
    <property type="entry name" value="choice_anch_J"/>
    <property type="match status" value="1"/>
</dbReference>
<evidence type="ECO:0000259" key="3">
    <source>
        <dbReference type="Pfam" id="PF18962"/>
    </source>
</evidence>
<feature type="signal peptide" evidence="2">
    <location>
        <begin position="1"/>
        <end position="17"/>
    </location>
</feature>
<feature type="domain" description="Secretion system C-terminal sorting" evidence="3">
    <location>
        <begin position="202"/>
        <end position="271"/>
    </location>
</feature>